<organism evidence="1 2">
    <name type="scientific">Flavobacterium sandaracinum</name>
    <dbReference type="NCBI Taxonomy" id="2541733"/>
    <lineage>
        <taxon>Bacteria</taxon>
        <taxon>Pseudomonadati</taxon>
        <taxon>Bacteroidota</taxon>
        <taxon>Flavobacteriia</taxon>
        <taxon>Flavobacteriales</taxon>
        <taxon>Flavobacteriaceae</taxon>
        <taxon>Flavobacterium</taxon>
    </lineage>
</organism>
<reference evidence="1 2" key="1">
    <citation type="submission" date="2019-03" db="EMBL/GenBank/DDBJ databases">
        <title>Flavobacterium LB-D12 sp. nov., isolated from arctic soil.</title>
        <authorList>
            <person name="Chaudhary D.K."/>
        </authorList>
    </citation>
    <scope>NUCLEOTIDE SEQUENCE [LARGE SCALE GENOMIC DNA]</scope>
    <source>
        <strain evidence="1 2">LB-D12</strain>
    </source>
</reference>
<gene>
    <name evidence="1" type="ORF">E0F91_06360</name>
</gene>
<dbReference type="RefSeq" id="WP_132065482.1">
    <property type="nucleotide sequence ID" value="NZ_SMFN01000005.1"/>
</dbReference>
<name>A0A4R5D2X8_9FLAO</name>
<dbReference type="OrthoDB" id="1358141at2"/>
<accession>A0A4R5D2X8</accession>
<protein>
    <submittedName>
        <fullName evidence="1">Uncharacterized protein</fullName>
    </submittedName>
</protein>
<dbReference type="AlphaFoldDB" id="A0A4R5D2X8"/>
<comment type="caution">
    <text evidence="1">The sequence shown here is derived from an EMBL/GenBank/DDBJ whole genome shotgun (WGS) entry which is preliminary data.</text>
</comment>
<dbReference type="Proteomes" id="UP000294644">
    <property type="component" value="Unassembled WGS sequence"/>
</dbReference>
<proteinExistence type="predicted"/>
<dbReference type="EMBL" id="SMFN01000005">
    <property type="protein sequence ID" value="TDE05811.1"/>
    <property type="molecule type" value="Genomic_DNA"/>
</dbReference>
<evidence type="ECO:0000313" key="2">
    <source>
        <dbReference type="Proteomes" id="UP000294644"/>
    </source>
</evidence>
<keyword evidence="2" id="KW-1185">Reference proteome</keyword>
<evidence type="ECO:0000313" key="1">
    <source>
        <dbReference type="EMBL" id="TDE05811.1"/>
    </source>
</evidence>
<sequence>MGNIVATLCRSCGFKNEFRVGGGRFSHLTSCPVPAINKETLEFENVNHYKHKDSGQYLFYSDDDLKGDNYNDKRFSNFDLYFNEEGNYCPSCRAKKLAFRITMYVD</sequence>